<gene>
    <name evidence="1" type="ORF">DFR68_12652</name>
</gene>
<dbReference type="Proteomes" id="UP000255355">
    <property type="component" value="Unassembled WGS sequence"/>
</dbReference>
<sequence length="97" mass="10141">MTSLRLLGSGSGNKTCPCLYETESGGLVVQGVGERGAAAVTVPHVLLDWVEPGRRITVDATDIPGKILVRGAPASAEIMQQLILDGDETAVEVHLCE</sequence>
<dbReference type="AlphaFoldDB" id="A0A370GJE4"/>
<dbReference type="OrthoDB" id="3431675at2"/>
<dbReference type="STRING" id="1210089.GCA_001613165_07923"/>
<evidence type="ECO:0000313" key="1">
    <source>
        <dbReference type="EMBL" id="RDI42514.1"/>
    </source>
</evidence>
<evidence type="ECO:0000313" key="2">
    <source>
        <dbReference type="Proteomes" id="UP000255355"/>
    </source>
</evidence>
<reference evidence="1 2" key="1">
    <citation type="submission" date="2018-07" db="EMBL/GenBank/DDBJ databases">
        <title>Genomic Encyclopedia of Type Strains, Phase IV (KMG-IV): sequencing the most valuable type-strain genomes for metagenomic binning, comparative biology and taxonomic classification.</title>
        <authorList>
            <person name="Goeker M."/>
        </authorList>
    </citation>
    <scope>NUCLEOTIDE SEQUENCE [LARGE SCALE GENOMIC DNA]</scope>
    <source>
        <strain evidence="1 2">DSM 44952</strain>
    </source>
</reference>
<proteinExistence type="predicted"/>
<comment type="caution">
    <text evidence="1">The sequence shown here is derived from an EMBL/GenBank/DDBJ whole genome shotgun (WGS) entry which is preliminary data.</text>
</comment>
<dbReference type="RefSeq" id="WP_147289172.1">
    <property type="nucleotide sequence ID" value="NZ_QQAZ01000026.1"/>
</dbReference>
<protein>
    <submittedName>
        <fullName evidence="1">Uncharacterized protein</fullName>
    </submittedName>
</protein>
<dbReference type="EMBL" id="QQAZ01000026">
    <property type="protein sequence ID" value="RDI42514.1"/>
    <property type="molecule type" value="Genomic_DNA"/>
</dbReference>
<accession>A0A370GJE4</accession>
<name>A0A370GJE4_9NOCA</name>
<organism evidence="1 2">
    <name type="scientific">Nocardia mexicana</name>
    <dbReference type="NCBI Taxonomy" id="279262"/>
    <lineage>
        <taxon>Bacteria</taxon>
        <taxon>Bacillati</taxon>
        <taxon>Actinomycetota</taxon>
        <taxon>Actinomycetes</taxon>
        <taxon>Mycobacteriales</taxon>
        <taxon>Nocardiaceae</taxon>
        <taxon>Nocardia</taxon>
    </lineage>
</organism>
<keyword evidence="2" id="KW-1185">Reference proteome</keyword>